<sequence length="56" mass="6516">WVTNILCVGEKHYFLCEGEKHYFLFITPDYRSQRPSKCSNASLYPHCCVTTVEFGP</sequence>
<organism evidence="1">
    <name type="scientific">Arion vulgaris</name>
    <dbReference type="NCBI Taxonomy" id="1028688"/>
    <lineage>
        <taxon>Eukaryota</taxon>
        <taxon>Metazoa</taxon>
        <taxon>Spiralia</taxon>
        <taxon>Lophotrochozoa</taxon>
        <taxon>Mollusca</taxon>
        <taxon>Gastropoda</taxon>
        <taxon>Heterobranchia</taxon>
        <taxon>Euthyneura</taxon>
        <taxon>Panpulmonata</taxon>
        <taxon>Eupulmonata</taxon>
        <taxon>Stylommatophora</taxon>
        <taxon>Helicina</taxon>
        <taxon>Arionoidea</taxon>
        <taxon>Arionidae</taxon>
        <taxon>Arion</taxon>
    </lineage>
</organism>
<evidence type="ECO:0000313" key="1">
    <source>
        <dbReference type="EMBL" id="CEK70296.1"/>
    </source>
</evidence>
<reference evidence="1" key="1">
    <citation type="submission" date="2014-12" db="EMBL/GenBank/DDBJ databases">
        <title>Insight into the proteome of Arion vulgaris.</title>
        <authorList>
            <person name="Aradska J."/>
            <person name="Bulat T."/>
            <person name="Smidak R."/>
            <person name="Sarate P."/>
            <person name="Gangsoo J."/>
            <person name="Sialana F."/>
            <person name="Bilban M."/>
            <person name="Lubec G."/>
        </authorList>
    </citation>
    <scope>NUCLEOTIDE SEQUENCE</scope>
    <source>
        <tissue evidence="1">Skin</tissue>
    </source>
</reference>
<dbReference type="AlphaFoldDB" id="A0A0B6ZR35"/>
<name>A0A0B6ZR35_9EUPU</name>
<gene>
    <name evidence="1" type="primary">ORF73572</name>
</gene>
<accession>A0A0B6ZR35</accession>
<protein>
    <submittedName>
        <fullName evidence="1">Uncharacterized protein</fullName>
    </submittedName>
</protein>
<dbReference type="EMBL" id="HACG01023431">
    <property type="protein sequence ID" value="CEK70296.1"/>
    <property type="molecule type" value="Transcribed_RNA"/>
</dbReference>
<proteinExistence type="predicted"/>
<feature type="non-terminal residue" evidence="1">
    <location>
        <position position="1"/>
    </location>
</feature>